<organism evidence="1">
    <name type="scientific">Anguilla anguilla</name>
    <name type="common">European freshwater eel</name>
    <name type="synonym">Muraena anguilla</name>
    <dbReference type="NCBI Taxonomy" id="7936"/>
    <lineage>
        <taxon>Eukaryota</taxon>
        <taxon>Metazoa</taxon>
        <taxon>Chordata</taxon>
        <taxon>Craniata</taxon>
        <taxon>Vertebrata</taxon>
        <taxon>Euteleostomi</taxon>
        <taxon>Actinopterygii</taxon>
        <taxon>Neopterygii</taxon>
        <taxon>Teleostei</taxon>
        <taxon>Anguilliformes</taxon>
        <taxon>Anguillidae</taxon>
        <taxon>Anguilla</taxon>
    </lineage>
</organism>
<evidence type="ECO:0000313" key="1">
    <source>
        <dbReference type="EMBL" id="JAH67018.1"/>
    </source>
</evidence>
<dbReference type="AlphaFoldDB" id="A0A0E9UPX1"/>
<reference evidence="1" key="2">
    <citation type="journal article" date="2015" name="Fish Shellfish Immunol.">
        <title>Early steps in the European eel (Anguilla anguilla)-Vibrio vulnificus interaction in the gills: Role of the RtxA13 toxin.</title>
        <authorList>
            <person name="Callol A."/>
            <person name="Pajuelo D."/>
            <person name="Ebbesson L."/>
            <person name="Teles M."/>
            <person name="MacKenzie S."/>
            <person name="Amaro C."/>
        </authorList>
    </citation>
    <scope>NUCLEOTIDE SEQUENCE</scope>
</reference>
<sequence length="26" mass="3061">MRTRNLTHKHNSTQSPTKYLYLTGLV</sequence>
<accession>A0A0E9UPX1</accession>
<name>A0A0E9UPX1_ANGAN</name>
<proteinExistence type="predicted"/>
<protein>
    <submittedName>
        <fullName evidence="1">Uncharacterized protein</fullName>
    </submittedName>
</protein>
<dbReference type="EMBL" id="GBXM01041559">
    <property type="protein sequence ID" value="JAH67018.1"/>
    <property type="molecule type" value="Transcribed_RNA"/>
</dbReference>
<reference evidence="1" key="1">
    <citation type="submission" date="2014-11" db="EMBL/GenBank/DDBJ databases">
        <authorList>
            <person name="Amaro Gonzalez C."/>
        </authorList>
    </citation>
    <scope>NUCLEOTIDE SEQUENCE</scope>
</reference>